<dbReference type="Pfam" id="PF05199">
    <property type="entry name" value="GMC_oxred_C"/>
    <property type="match status" value="1"/>
</dbReference>
<sequence length="804" mass="88692">MVHRVIEANDSGYDIEFFSRSVRQTTYLGSRLAVDNLPGSRLVNAETEATFDVEFGGLRQEDETKTVYANLMTAREMVSLVAICDTLIPSFDASEVGHLDDGVAGYYSASASLTGTPDRVARLMSERLRHPKKWILRVGLWSLSTWIGSLVMCGRRSFTGEYPYFRRFCWLPETQREEILLNWASSYFMLLRMFFRSIKLITAFVFFTQVDEKGNNLAWKAIGYNGPSSDHSDHEEELNEKTTKKNKHDEIFGPLYNGIIDLKSPREAVTKKLTGHWFTVSTHKRTKNGSSISDPVMTIQCDAVVVGSGSGGGVVAGMLAKAGYKVLVVEKGNYYARSNLSLHEGQALDEMYLSGGLLATTDMNVVILAGSTVGGGSTINWSASIKTPEHVMKEWSEKSELEMFGSHLYREAMDVVCERKGVQCEFLEEGFNNEILRKGCENLGLPVKNIPRNAPSDHYCGFCCLGCKKGQKQGTSETWLVDLVESGNGLILPGCEAMEVLYECKGGKKTKTSTGVAFAFGDDIYVVEAKTTIVACGALRTPHLLKRSGLKNGNIGRNLCLHPVVMAWGWFPQEEEWPEKKKKSYEGGIMTAMSSVVNAETKRSYGETVIQTPSLHPGLFSGVIPWTSSKEFKTRMLKFSRTAHVFTLLRDKGTGTINSKSSIEYNLNNEDEESLKKGLERVLNILTAAGAEEIGTHNSEGKSLNVRTASAVEIERFVREESSKGLKDLSGQICSAHQVGSCRMGTRPEVSAVKPTGETWEVEGLFVADTSVFPTALGVNPMVTVQSIAYCIGLNVVDALKRKK</sequence>
<dbReference type="InterPro" id="IPR012400">
    <property type="entry name" value="Long_Oxdase"/>
</dbReference>
<dbReference type="PANTHER" id="PTHR46056:SF4">
    <property type="entry name" value="LONG-CHAIN-ALCOHOL OXIDASE FAO4A"/>
    <property type="match status" value="1"/>
</dbReference>
<dbReference type="PIRSF" id="PIRSF028937">
    <property type="entry name" value="Lg_Ch_AO"/>
    <property type="match status" value="1"/>
</dbReference>
<reference evidence="16" key="1">
    <citation type="submission" date="2019-12" db="EMBL/GenBank/DDBJ databases">
        <title>Genome sequencing and annotation of Brassica cretica.</title>
        <authorList>
            <person name="Studholme D.J."/>
            <person name="Sarris P."/>
        </authorList>
    </citation>
    <scope>NUCLEOTIDE SEQUENCE</scope>
    <source>
        <strain evidence="16">PFS-109/04</strain>
        <tissue evidence="16">Leaf</tissue>
    </source>
</reference>
<name>A0A8S9SWG5_BRACR</name>
<evidence type="ECO:0000256" key="13">
    <source>
        <dbReference type="PIRSR" id="PIRSR028937-2"/>
    </source>
</evidence>
<dbReference type="GO" id="GO:0016020">
    <property type="term" value="C:membrane"/>
    <property type="evidence" value="ECO:0007669"/>
    <property type="project" value="UniProtKB-SubCell"/>
</dbReference>
<accession>A0A8S9SWG5</accession>
<keyword evidence="8 13" id="KW-0274">FAD</keyword>
<feature type="domain" description="Glucose-methanol-choline oxidoreductase N-terminal" evidence="14">
    <location>
        <begin position="349"/>
        <end position="564"/>
    </location>
</feature>
<gene>
    <name evidence="16" type="ORF">F2Q69_00033495</name>
</gene>
<evidence type="ECO:0000256" key="5">
    <source>
        <dbReference type="ARBA" id="ARBA00013125"/>
    </source>
</evidence>
<evidence type="ECO:0000259" key="14">
    <source>
        <dbReference type="Pfam" id="PF00732"/>
    </source>
</evidence>
<evidence type="ECO:0000256" key="11">
    <source>
        <dbReference type="ARBA" id="ARBA00023136"/>
    </source>
</evidence>
<evidence type="ECO:0000313" key="16">
    <source>
        <dbReference type="EMBL" id="KAF3604780.1"/>
    </source>
</evidence>
<evidence type="ECO:0000313" key="17">
    <source>
        <dbReference type="Proteomes" id="UP000712600"/>
    </source>
</evidence>
<dbReference type="AlphaFoldDB" id="A0A8S9SWG5"/>
<dbReference type="Gene3D" id="3.50.50.60">
    <property type="entry name" value="FAD/NAD(P)-binding domain"/>
    <property type="match status" value="2"/>
</dbReference>
<evidence type="ECO:0000256" key="12">
    <source>
        <dbReference type="PIRSR" id="PIRSR028937-1"/>
    </source>
</evidence>
<comment type="catalytic activity">
    <reaction evidence="1">
        <text>a long-chain primary fatty alcohol + O2 = a long-chain fatty aldehyde + H2O2</text>
        <dbReference type="Rhea" id="RHEA:22756"/>
        <dbReference type="ChEBI" id="CHEBI:15379"/>
        <dbReference type="ChEBI" id="CHEBI:16240"/>
        <dbReference type="ChEBI" id="CHEBI:17176"/>
        <dbReference type="ChEBI" id="CHEBI:77396"/>
        <dbReference type="EC" id="1.1.3.20"/>
    </reaction>
</comment>
<comment type="caution">
    <text evidence="16">The sequence shown here is derived from an EMBL/GenBank/DDBJ whole genome shotgun (WGS) entry which is preliminary data.</text>
</comment>
<comment type="function">
    <text evidence="2">Long-chain fatty alcohol oxidase involved in the omega-oxidation pathway of lipid degradation.</text>
</comment>
<evidence type="ECO:0000256" key="9">
    <source>
        <dbReference type="ARBA" id="ARBA00022989"/>
    </source>
</evidence>
<dbReference type="GO" id="GO:0050660">
    <property type="term" value="F:flavin adenine dinucleotide binding"/>
    <property type="evidence" value="ECO:0007669"/>
    <property type="project" value="InterPro"/>
</dbReference>
<evidence type="ECO:0000256" key="4">
    <source>
        <dbReference type="ARBA" id="ARBA00010790"/>
    </source>
</evidence>
<evidence type="ECO:0000259" key="15">
    <source>
        <dbReference type="Pfam" id="PF05199"/>
    </source>
</evidence>
<feature type="domain" description="Glucose-methanol-choline oxidoreductase C-terminal" evidence="15">
    <location>
        <begin position="662"/>
        <end position="789"/>
    </location>
</feature>
<dbReference type="InterPro" id="IPR000172">
    <property type="entry name" value="GMC_OxRdtase_N"/>
</dbReference>
<dbReference type="EC" id="1.1.3.20" evidence="5"/>
<organism evidence="16 17">
    <name type="scientific">Brassica cretica</name>
    <name type="common">Mustard</name>
    <dbReference type="NCBI Taxonomy" id="69181"/>
    <lineage>
        <taxon>Eukaryota</taxon>
        <taxon>Viridiplantae</taxon>
        <taxon>Streptophyta</taxon>
        <taxon>Embryophyta</taxon>
        <taxon>Tracheophyta</taxon>
        <taxon>Spermatophyta</taxon>
        <taxon>Magnoliopsida</taxon>
        <taxon>eudicotyledons</taxon>
        <taxon>Gunneridae</taxon>
        <taxon>Pentapetalae</taxon>
        <taxon>rosids</taxon>
        <taxon>malvids</taxon>
        <taxon>Brassicales</taxon>
        <taxon>Brassicaceae</taxon>
        <taxon>Brassiceae</taxon>
        <taxon>Brassica</taxon>
    </lineage>
</organism>
<evidence type="ECO:0000256" key="7">
    <source>
        <dbReference type="ARBA" id="ARBA00022692"/>
    </source>
</evidence>
<dbReference type="GO" id="GO:0046577">
    <property type="term" value="F:long-chain-alcohol oxidase activity"/>
    <property type="evidence" value="ECO:0007669"/>
    <property type="project" value="UniProtKB-EC"/>
</dbReference>
<evidence type="ECO:0000256" key="1">
    <source>
        <dbReference type="ARBA" id="ARBA00000920"/>
    </source>
</evidence>
<keyword evidence="11" id="KW-0472">Membrane</keyword>
<evidence type="ECO:0000256" key="3">
    <source>
        <dbReference type="ARBA" id="ARBA00004370"/>
    </source>
</evidence>
<dbReference type="SUPFAM" id="SSF51905">
    <property type="entry name" value="FAD/NAD(P)-binding domain"/>
    <property type="match status" value="1"/>
</dbReference>
<keyword evidence="6" id="KW-0285">Flavoprotein</keyword>
<keyword evidence="10" id="KW-0560">Oxidoreductase</keyword>
<dbReference type="InterPro" id="IPR036188">
    <property type="entry name" value="FAD/NAD-bd_sf"/>
</dbReference>
<keyword evidence="9" id="KW-1133">Transmembrane helix</keyword>
<dbReference type="Proteomes" id="UP000712600">
    <property type="component" value="Unassembled WGS sequence"/>
</dbReference>
<comment type="similarity">
    <text evidence="4">Belongs to the GMC oxidoreductase family.</text>
</comment>
<evidence type="ECO:0000256" key="2">
    <source>
        <dbReference type="ARBA" id="ARBA00003842"/>
    </source>
</evidence>
<feature type="binding site" evidence="13">
    <location>
        <begin position="301"/>
        <end position="316"/>
    </location>
    <ligand>
        <name>FAD</name>
        <dbReference type="ChEBI" id="CHEBI:57692"/>
    </ligand>
</feature>
<dbReference type="InterPro" id="IPR007867">
    <property type="entry name" value="GMC_OxRtase_C"/>
</dbReference>
<dbReference type="EMBL" id="QGKX02000004">
    <property type="protein sequence ID" value="KAF3604780.1"/>
    <property type="molecule type" value="Genomic_DNA"/>
</dbReference>
<comment type="subcellular location">
    <subcellularLocation>
        <location evidence="3">Membrane</location>
    </subcellularLocation>
</comment>
<proteinExistence type="inferred from homology"/>
<dbReference type="PANTHER" id="PTHR46056">
    <property type="entry name" value="LONG-CHAIN-ALCOHOL OXIDASE"/>
    <property type="match status" value="1"/>
</dbReference>
<dbReference type="Pfam" id="PF00732">
    <property type="entry name" value="GMC_oxred_N"/>
    <property type="match status" value="1"/>
</dbReference>
<evidence type="ECO:0000256" key="6">
    <source>
        <dbReference type="ARBA" id="ARBA00022630"/>
    </source>
</evidence>
<keyword evidence="7" id="KW-0812">Transmembrane</keyword>
<feature type="active site" description="Proton acceptor" evidence="12">
    <location>
        <position position="737"/>
    </location>
</feature>
<evidence type="ECO:0000256" key="10">
    <source>
        <dbReference type="ARBA" id="ARBA00023002"/>
    </source>
</evidence>
<evidence type="ECO:0000256" key="8">
    <source>
        <dbReference type="ARBA" id="ARBA00022827"/>
    </source>
</evidence>
<protein>
    <recommendedName>
        <fullName evidence="5">long-chain-alcohol oxidase</fullName>
        <ecNumber evidence="5">1.1.3.20</ecNumber>
    </recommendedName>
</protein>